<proteinExistence type="predicted"/>
<keyword evidence="2" id="KW-1185">Reference proteome</keyword>
<reference evidence="1" key="1">
    <citation type="submission" date="2024-02" db="EMBL/GenBank/DDBJ databases">
        <authorList>
            <consortium name="ELIXIR-Norway"/>
            <consortium name="Elixir Norway"/>
        </authorList>
    </citation>
    <scope>NUCLEOTIDE SEQUENCE</scope>
</reference>
<sequence>MPSIQGKAREELRFIDIDRKKPAISTAQKAARYETGASDWRNSIYVRQGQNRDRWLVTNVSGKTITISDLLAVPAIDNNQTVDLLFYESKEKVSTSNVLPLLIKRGWLVMKKILYTGQSTNVTSQTVDNAIDPIQIDQVESLIAGSGGGGGGVPSSGCITICPPSNPKFSYGTIASVASMSQSSISSTAVSNGYLGKLTGLTVTGNTMFKAYAVMVNNDVESQPFAIWFAANMAWQFTPPTPEYFTVEGGSGGFNGFRVYIKNLDPSDTSDFYAIFYYDEE</sequence>
<accession>A0ABP0VA19</accession>
<evidence type="ECO:0000313" key="1">
    <source>
        <dbReference type="EMBL" id="CAK9251258.1"/>
    </source>
</evidence>
<dbReference type="EMBL" id="CAXAQS010000347">
    <property type="protein sequence ID" value="CAK9251258.1"/>
    <property type="molecule type" value="Genomic_DNA"/>
</dbReference>
<organism evidence="1 2">
    <name type="scientific">Sphagnum jensenii</name>
    <dbReference type="NCBI Taxonomy" id="128206"/>
    <lineage>
        <taxon>Eukaryota</taxon>
        <taxon>Viridiplantae</taxon>
        <taxon>Streptophyta</taxon>
        <taxon>Embryophyta</taxon>
        <taxon>Bryophyta</taxon>
        <taxon>Sphagnophytina</taxon>
        <taxon>Sphagnopsida</taxon>
        <taxon>Sphagnales</taxon>
        <taxon>Sphagnaceae</taxon>
        <taxon>Sphagnum</taxon>
    </lineage>
</organism>
<gene>
    <name evidence="1" type="ORF">CSSPJE1EN1_LOCUS26636</name>
</gene>
<comment type="caution">
    <text evidence="1">The sequence shown here is derived from an EMBL/GenBank/DDBJ whole genome shotgun (WGS) entry which is preliminary data.</text>
</comment>
<name>A0ABP0VA19_9BRYO</name>
<protein>
    <submittedName>
        <fullName evidence="1">Uncharacterized protein</fullName>
    </submittedName>
</protein>
<dbReference type="Proteomes" id="UP001497444">
    <property type="component" value="Unassembled WGS sequence"/>
</dbReference>
<evidence type="ECO:0000313" key="2">
    <source>
        <dbReference type="Proteomes" id="UP001497444"/>
    </source>
</evidence>